<keyword evidence="2" id="KW-1185">Reference proteome</keyword>
<protein>
    <submittedName>
        <fullName evidence="1">Uncharacterized protein</fullName>
    </submittedName>
</protein>
<sequence>MLSRPCIPRYIILNPVLDEPGRILLWMQDVSNASSTSGGVSPFACFEGHALSDGLHHRPATRENAIVVVRAPRVACCALCEAFVSHGLFDQPGFVHRKGSCWVRWAWETIFIDKRPTDTNHEGIALGHGVPLEGRNKFAYLVVRVQAFPSTPLRRLVNKTRRPHHQDSEDGGDASADVCIVHWVHEFANSPLLVCVQNLAVRQCVQDWSLLRAELHDGQFVPVSYQRTLAV</sequence>
<organism evidence="1 2">
    <name type="scientific">Colletotrichum nymphaeae SA-01</name>
    <dbReference type="NCBI Taxonomy" id="1460502"/>
    <lineage>
        <taxon>Eukaryota</taxon>
        <taxon>Fungi</taxon>
        <taxon>Dikarya</taxon>
        <taxon>Ascomycota</taxon>
        <taxon>Pezizomycotina</taxon>
        <taxon>Sordariomycetes</taxon>
        <taxon>Hypocreomycetidae</taxon>
        <taxon>Glomerellales</taxon>
        <taxon>Glomerellaceae</taxon>
        <taxon>Colletotrichum</taxon>
        <taxon>Colletotrichum acutatum species complex</taxon>
    </lineage>
</organism>
<dbReference type="Proteomes" id="UP000070054">
    <property type="component" value="Unassembled WGS sequence"/>
</dbReference>
<name>A0A135TK88_9PEZI</name>
<reference evidence="1 2" key="1">
    <citation type="submission" date="2014-02" db="EMBL/GenBank/DDBJ databases">
        <title>The genome sequence of Colletotrichum nymphaeae SA-01.</title>
        <authorList>
            <person name="Baroncelli R."/>
            <person name="Thon M.R."/>
        </authorList>
    </citation>
    <scope>NUCLEOTIDE SEQUENCE [LARGE SCALE GENOMIC DNA]</scope>
    <source>
        <strain evidence="1 2">SA-01</strain>
    </source>
</reference>
<comment type="caution">
    <text evidence="1">The sequence shown here is derived from an EMBL/GenBank/DDBJ whole genome shotgun (WGS) entry which is preliminary data.</text>
</comment>
<accession>A0A135TK88</accession>
<gene>
    <name evidence="1" type="ORF">CNYM01_13052</name>
</gene>
<evidence type="ECO:0000313" key="2">
    <source>
        <dbReference type="Proteomes" id="UP000070054"/>
    </source>
</evidence>
<evidence type="ECO:0000313" key="1">
    <source>
        <dbReference type="EMBL" id="KXH48538.1"/>
    </source>
</evidence>
<dbReference type="AlphaFoldDB" id="A0A135TK88"/>
<dbReference type="EMBL" id="JEMN01001090">
    <property type="protein sequence ID" value="KXH48538.1"/>
    <property type="molecule type" value="Genomic_DNA"/>
</dbReference>
<proteinExistence type="predicted"/>